<organism evidence="3 4">
    <name type="scientific">Nocardiopsis rhodophaea</name>
    <dbReference type="NCBI Taxonomy" id="280238"/>
    <lineage>
        <taxon>Bacteria</taxon>
        <taxon>Bacillati</taxon>
        <taxon>Actinomycetota</taxon>
        <taxon>Actinomycetes</taxon>
        <taxon>Streptosporangiales</taxon>
        <taxon>Nocardiopsidaceae</taxon>
        <taxon>Nocardiopsis</taxon>
    </lineage>
</organism>
<evidence type="ECO:0000313" key="3">
    <source>
        <dbReference type="EMBL" id="GAA1991355.1"/>
    </source>
</evidence>
<name>A0ABN2SRN2_9ACTN</name>
<feature type="compositionally biased region" description="Low complexity" evidence="1">
    <location>
        <begin position="148"/>
        <end position="159"/>
    </location>
</feature>
<keyword evidence="2" id="KW-1133">Transmembrane helix</keyword>
<dbReference type="RefSeq" id="WP_344105591.1">
    <property type="nucleotide sequence ID" value="NZ_BAAAPC010000006.1"/>
</dbReference>
<keyword evidence="2" id="KW-0472">Membrane</keyword>
<protein>
    <recommendedName>
        <fullName evidence="5">DUF3558 domain-containing protein</fullName>
    </recommendedName>
</protein>
<proteinExistence type="predicted"/>
<feature type="transmembrane region" description="Helical" evidence="2">
    <location>
        <begin position="121"/>
        <end position="145"/>
    </location>
</feature>
<comment type="caution">
    <text evidence="3">The sequence shown here is derived from an EMBL/GenBank/DDBJ whole genome shotgun (WGS) entry which is preliminary data.</text>
</comment>
<feature type="compositionally biased region" description="Low complexity" evidence="1">
    <location>
        <begin position="75"/>
        <end position="92"/>
    </location>
</feature>
<dbReference type="EMBL" id="BAAAPC010000006">
    <property type="protein sequence ID" value="GAA1991355.1"/>
    <property type="molecule type" value="Genomic_DNA"/>
</dbReference>
<feature type="region of interest" description="Disordered" evidence="1">
    <location>
        <begin position="1"/>
        <end position="119"/>
    </location>
</feature>
<feature type="region of interest" description="Disordered" evidence="1">
    <location>
        <begin position="148"/>
        <end position="190"/>
    </location>
</feature>
<sequence>MSDNGPYPQPPQFPQDGEGGSGGQPPYGGAYGQPGPEHGGPHPGQQYPSGPHQAPYGGQNTGGQPGYGYGGPQHGGPQFQQPPEQPMYAGPQGPQPPYGGPGMPGGPGGYPPPPPPKRSSAGMWIVIGGGAVILLLVIAVVIVILKPSDSSPSAAPQPDGQARSDDQPKEEADDEPEPKAKGEPPYKLPEDACQTYTEDKLSEYAISDSSKNLSDNRSACRWRVEGEGDSWGTFSLEYRTPFAGSDSVEGAKDDFASAVKYATDESNDYMEREVHEEEDVKLGEEAKLIFSTEKITRSNYSVATLLVREGNITTEVKLSMSPGLNADESVPAPLEFSDVEDMMLDLGKASLTPIGS</sequence>
<keyword evidence="2" id="KW-0812">Transmembrane</keyword>
<keyword evidence="4" id="KW-1185">Reference proteome</keyword>
<dbReference type="Proteomes" id="UP001501585">
    <property type="component" value="Unassembled WGS sequence"/>
</dbReference>
<feature type="compositionally biased region" description="Gly residues" evidence="1">
    <location>
        <begin position="59"/>
        <end position="74"/>
    </location>
</feature>
<evidence type="ECO:0000256" key="1">
    <source>
        <dbReference type="SAM" id="MobiDB-lite"/>
    </source>
</evidence>
<gene>
    <name evidence="3" type="ORF">GCM10009799_16540</name>
</gene>
<evidence type="ECO:0000256" key="2">
    <source>
        <dbReference type="SAM" id="Phobius"/>
    </source>
</evidence>
<evidence type="ECO:0000313" key="4">
    <source>
        <dbReference type="Proteomes" id="UP001501585"/>
    </source>
</evidence>
<feature type="compositionally biased region" description="Gly residues" evidence="1">
    <location>
        <begin position="17"/>
        <end position="42"/>
    </location>
</feature>
<feature type="compositionally biased region" description="Basic and acidic residues" evidence="1">
    <location>
        <begin position="177"/>
        <end position="190"/>
    </location>
</feature>
<evidence type="ECO:0008006" key="5">
    <source>
        <dbReference type="Google" id="ProtNLM"/>
    </source>
</evidence>
<accession>A0ABN2SRN2</accession>
<reference evidence="3 4" key="1">
    <citation type="journal article" date="2019" name="Int. J. Syst. Evol. Microbiol.">
        <title>The Global Catalogue of Microorganisms (GCM) 10K type strain sequencing project: providing services to taxonomists for standard genome sequencing and annotation.</title>
        <authorList>
            <consortium name="The Broad Institute Genomics Platform"/>
            <consortium name="The Broad Institute Genome Sequencing Center for Infectious Disease"/>
            <person name="Wu L."/>
            <person name="Ma J."/>
        </authorList>
    </citation>
    <scope>NUCLEOTIDE SEQUENCE [LARGE SCALE GENOMIC DNA]</scope>
    <source>
        <strain evidence="3 4">JCM 15313</strain>
    </source>
</reference>
<feature type="compositionally biased region" description="Low complexity" evidence="1">
    <location>
        <begin position="43"/>
        <end position="58"/>
    </location>
</feature>